<dbReference type="InterPro" id="IPR024752">
    <property type="entry name" value="Myb/SANT-like_dom"/>
</dbReference>
<proteinExistence type="predicted"/>
<feature type="domain" description="Myb/SANT-like" evidence="1">
    <location>
        <begin position="56"/>
        <end position="145"/>
    </location>
</feature>
<accession>A0A6V7PM11</accession>
<organism evidence="2">
    <name type="scientific">Ananas comosus var. bracteatus</name>
    <name type="common">red pineapple</name>
    <dbReference type="NCBI Taxonomy" id="296719"/>
    <lineage>
        <taxon>Eukaryota</taxon>
        <taxon>Viridiplantae</taxon>
        <taxon>Streptophyta</taxon>
        <taxon>Embryophyta</taxon>
        <taxon>Tracheophyta</taxon>
        <taxon>Spermatophyta</taxon>
        <taxon>Magnoliopsida</taxon>
        <taxon>Liliopsida</taxon>
        <taxon>Poales</taxon>
        <taxon>Bromeliaceae</taxon>
        <taxon>Bromelioideae</taxon>
        <taxon>Ananas</taxon>
    </lineage>
</organism>
<dbReference type="InterPro" id="IPR045026">
    <property type="entry name" value="LIMYB"/>
</dbReference>
<name>A0A6V7PM11_ANACO</name>
<protein>
    <recommendedName>
        <fullName evidence="1">Myb/SANT-like domain-containing protein</fullName>
    </recommendedName>
</protein>
<dbReference type="AlphaFoldDB" id="A0A6V7PM11"/>
<dbReference type="EMBL" id="LR862149">
    <property type="protein sequence ID" value="CAD1831879.1"/>
    <property type="molecule type" value="Genomic_DNA"/>
</dbReference>
<gene>
    <name evidence="2" type="ORF">CB5_LOCUS15090</name>
</gene>
<dbReference type="Pfam" id="PF12776">
    <property type="entry name" value="Myb_DNA-bind_3"/>
    <property type="match status" value="1"/>
</dbReference>
<dbReference type="PANTHER" id="PTHR47584">
    <property type="match status" value="1"/>
</dbReference>
<evidence type="ECO:0000259" key="1">
    <source>
        <dbReference type="Pfam" id="PF12776"/>
    </source>
</evidence>
<reference evidence="2" key="1">
    <citation type="submission" date="2020-07" db="EMBL/GenBank/DDBJ databases">
        <authorList>
            <person name="Lin J."/>
        </authorList>
    </citation>
    <scope>NUCLEOTIDE SEQUENCE</scope>
</reference>
<dbReference type="PANTHER" id="PTHR47584:SF14">
    <property type="entry name" value="L10-INTERACTING MYB DOMAIN-CONTAINING PROTEIN-LIKE"/>
    <property type="match status" value="1"/>
</dbReference>
<sequence length="158" mass="18749">MLEEAKSLSDYGIHDRCIVQLKYIAGLDRGPNEREWPSRMLGRGKIVMILQPSVIWQKEDDKVLIDLMLVHTRNGGNFTRDSWRDIVARFNRVTGLNYGIEHLEHRLYYYRHEYRIVKGIMNHPTFSWDHQRQVVIAADAEWNDYIKDVVDRSCFSIK</sequence>
<evidence type="ECO:0000313" key="2">
    <source>
        <dbReference type="EMBL" id="CAD1831879.1"/>
    </source>
</evidence>